<feature type="transmembrane region" description="Helical" evidence="8">
    <location>
        <begin position="217"/>
        <end position="240"/>
    </location>
</feature>
<feature type="transmembrane region" description="Helical" evidence="8">
    <location>
        <begin position="303"/>
        <end position="322"/>
    </location>
</feature>
<feature type="transmembrane region" description="Helical" evidence="8">
    <location>
        <begin position="269"/>
        <end position="291"/>
    </location>
</feature>
<feature type="transmembrane region" description="Helical" evidence="8">
    <location>
        <begin position="12"/>
        <end position="30"/>
    </location>
</feature>
<keyword evidence="6 8" id="KW-1133">Transmembrane helix</keyword>
<dbReference type="Pfam" id="PF03845">
    <property type="entry name" value="Spore_permease"/>
    <property type="match status" value="1"/>
</dbReference>
<evidence type="ECO:0000256" key="7">
    <source>
        <dbReference type="ARBA" id="ARBA00023136"/>
    </source>
</evidence>
<name>A0A2V2YYS8_9BACL</name>
<dbReference type="PANTHER" id="PTHR34975:SF2">
    <property type="entry name" value="SPORE GERMINATION PROTEIN A2"/>
    <property type="match status" value="1"/>
</dbReference>
<keyword evidence="7 8" id="KW-0472">Membrane</keyword>
<evidence type="ECO:0000256" key="6">
    <source>
        <dbReference type="ARBA" id="ARBA00022989"/>
    </source>
</evidence>
<keyword evidence="10" id="KW-1185">Reference proteome</keyword>
<proteinExistence type="inferred from homology"/>
<comment type="caution">
    <text evidence="9">The sequence shown here is derived from an EMBL/GenBank/DDBJ whole genome shotgun (WGS) entry which is preliminary data.</text>
</comment>
<dbReference type="GO" id="GO:0009847">
    <property type="term" value="P:spore germination"/>
    <property type="evidence" value="ECO:0007669"/>
    <property type="project" value="InterPro"/>
</dbReference>
<evidence type="ECO:0000256" key="2">
    <source>
        <dbReference type="ARBA" id="ARBA00007998"/>
    </source>
</evidence>
<evidence type="ECO:0000256" key="1">
    <source>
        <dbReference type="ARBA" id="ARBA00004141"/>
    </source>
</evidence>
<organism evidence="9 10">
    <name type="scientific">Paenibacillus cellulosilyticus</name>
    <dbReference type="NCBI Taxonomy" id="375489"/>
    <lineage>
        <taxon>Bacteria</taxon>
        <taxon>Bacillati</taxon>
        <taxon>Bacillota</taxon>
        <taxon>Bacilli</taxon>
        <taxon>Bacillales</taxon>
        <taxon>Paenibacillaceae</taxon>
        <taxon>Paenibacillus</taxon>
    </lineage>
</organism>
<protein>
    <submittedName>
        <fullName evidence="9">Spore germination protein (Amino acid permease)</fullName>
    </submittedName>
</protein>
<gene>
    <name evidence="9" type="ORF">DFQ01_103480</name>
</gene>
<comment type="similarity">
    <text evidence="2">Belongs to the amino acid-polyamine-organocation (APC) superfamily. Spore germination protein (SGP) (TC 2.A.3.9) family.</text>
</comment>
<feature type="transmembrane region" description="Helical" evidence="8">
    <location>
        <begin position="184"/>
        <end position="205"/>
    </location>
</feature>
<sequence length="367" mass="41911">MSPFVKSPLSFLQYVFIIAGIQIGIAILSIPREMARFAGTDGWIAIVLGWLITSIPSLLTVQIMKGSPDGTILDLIKKKLGRWLAIPFALVFAAYLGGMAYIGLLRTLLIIRVWLLQNTSPFIVLVLLFIPTYIVTREGTNMLGRFAEAIFYFLCWLPFIYLLPLKEGQWLNIIPILKEGWLPILSAVPTVLFAYLGFIAVFFLYPHLTHKKHAGAGVLLANTITMMMNLLITLVCFVYFSPSEMIEVNQPVISVLKTIQFKFLERIEIIFISLYIGLYSLSWIPALYFMAYCLKWTTNGARVRSYLIGLLAFIGIGTYFYLPTFNQSVWLEYMMTRIGIVVEYILPIVIWIYLVIREKVRREEQLG</sequence>
<dbReference type="InterPro" id="IPR004761">
    <property type="entry name" value="Spore_GerAB"/>
</dbReference>
<dbReference type="Proteomes" id="UP000246635">
    <property type="component" value="Unassembled WGS sequence"/>
</dbReference>
<keyword evidence="3" id="KW-0813">Transport</keyword>
<evidence type="ECO:0000256" key="5">
    <source>
        <dbReference type="ARBA" id="ARBA00022692"/>
    </source>
</evidence>
<feature type="transmembrane region" description="Helical" evidence="8">
    <location>
        <begin position="83"/>
        <end position="102"/>
    </location>
</feature>
<dbReference type="Gene3D" id="1.20.1740.10">
    <property type="entry name" value="Amino acid/polyamine transporter I"/>
    <property type="match status" value="1"/>
</dbReference>
<reference evidence="9 10" key="1">
    <citation type="submission" date="2018-05" db="EMBL/GenBank/DDBJ databases">
        <title>Genomic Encyclopedia of Type Strains, Phase III (KMG-III): the genomes of soil and plant-associated and newly described type strains.</title>
        <authorList>
            <person name="Whitman W."/>
        </authorList>
    </citation>
    <scope>NUCLEOTIDE SEQUENCE [LARGE SCALE GENOMIC DNA]</scope>
    <source>
        <strain evidence="9 10">CECT 5696</strain>
    </source>
</reference>
<dbReference type="RefSeq" id="WP_110043238.1">
    <property type="nucleotide sequence ID" value="NZ_CP054612.1"/>
</dbReference>
<evidence type="ECO:0000313" key="9">
    <source>
        <dbReference type="EMBL" id="PWW06576.1"/>
    </source>
</evidence>
<feature type="transmembrane region" description="Helical" evidence="8">
    <location>
        <begin position="146"/>
        <end position="164"/>
    </location>
</feature>
<evidence type="ECO:0000256" key="4">
    <source>
        <dbReference type="ARBA" id="ARBA00022544"/>
    </source>
</evidence>
<feature type="transmembrane region" description="Helical" evidence="8">
    <location>
        <begin position="114"/>
        <end position="134"/>
    </location>
</feature>
<comment type="subcellular location">
    <subcellularLocation>
        <location evidence="1">Membrane</location>
        <topology evidence="1">Multi-pass membrane protein</topology>
    </subcellularLocation>
</comment>
<dbReference type="EMBL" id="QGTQ01000003">
    <property type="protein sequence ID" value="PWW06576.1"/>
    <property type="molecule type" value="Genomic_DNA"/>
</dbReference>
<evidence type="ECO:0000313" key="10">
    <source>
        <dbReference type="Proteomes" id="UP000246635"/>
    </source>
</evidence>
<dbReference type="AlphaFoldDB" id="A0A2V2YYS8"/>
<dbReference type="NCBIfam" id="TIGR00912">
    <property type="entry name" value="2A0309"/>
    <property type="match status" value="1"/>
</dbReference>
<feature type="transmembrane region" description="Helical" evidence="8">
    <location>
        <begin position="42"/>
        <end position="63"/>
    </location>
</feature>
<keyword evidence="5 8" id="KW-0812">Transmembrane</keyword>
<dbReference type="OrthoDB" id="2380120at2"/>
<evidence type="ECO:0000256" key="3">
    <source>
        <dbReference type="ARBA" id="ARBA00022448"/>
    </source>
</evidence>
<dbReference type="PANTHER" id="PTHR34975">
    <property type="entry name" value="SPORE GERMINATION PROTEIN A2"/>
    <property type="match status" value="1"/>
</dbReference>
<dbReference type="GO" id="GO:0016020">
    <property type="term" value="C:membrane"/>
    <property type="evidence" value="ECO:0007669"/>
    <property type="project" value="UniProtKB-SubCell"/>
</dbReference>
<accession>A0A2V2YYS8</accession>
<feature type="transmembrane region" description="Helical" evidence="8">
    <location>
        <begin position="334"/>
        <end position="356"/>
    </location>
</feature>
<keyword evidence="4" id="KW-0309">Germination</keyword>
<evidence type="ECO:0000256" key="8">
    <source>
        <dbReference type="SAM" id="Phobius"/>
    </source>
</evidence>